<organism evidence="14 15">
    <name type="scientific">Streptacidiphilus alkalitolerans</name>
    <dbReference type="NCBI Taxonomy" id="3342712"/>
    <lineage>
        <taxon>Bacteria</taxon>
        <taxon>Bacillati</taxon>
        <taxon>Actinomycetota</taxon>
        <taxon>Actinomycetes</taxon>
        <taxon>Kitasatosporales</taxon>
        <taxon>Streptomycetaceae</taxon>
        <taxon>Streptacidiphilus</taxon>
    </lineage>
</organism>
<keyword evidence="5" id="KW-0808">Transferase</keyword>
<dbReference type="SMART" id="SM00388">
    <property type="entry name" value="HisKA"/>
    <property type="match status" value="1"/>
</dbReference>
<evidence type="ECO:0000313" key="15">
    <source>
        <dbReference type="Proteomes" id="UP001592530"/>
    </source>
</evidence>
<dbReference type="EMBL" id="JBHEZY010000026">
    <property type="protein sequence ID" value="MFC1436179.1"/>
    <property type="molecule type" value="Genomic_DNA"/>
</dbReference>
<evidence type="ECO:0000256" key="12">
    <source>
        <dbReference type="SAM" id="Phobius"/>
    </source>
</evidence>
<dbReference type="GO" id="GO:0016301">
    <property type="term" value="F:kinase activity"/>
    <property type="evidence" value="ECO:0007669"/>
    <property type="project" value="UniProtKB-KW"/>
</dbReference>
<dbReference type="PROSITE" id="PS50109">
    <property type="entry name" value="HIS_KIN"/>
    <property type="match status" value="1"/>
</dbReference>
<dbReference type="InterPro" id="IPR003594">
    <property type="entry name" value="HATPase_dom"/>
</dbReference>
<evidence type="ECO:0000256" key="1">
    <source>
        <dbReference type="ARBA" id="ARBA00000085"/>
    </source>
</evidence>
<evidence type="ECO:0000259" key="13">
    <source>
        <dbReference type="PROSITE" id="PS50109"/>
    </source>
</evidence>
<dbReference type="InterPro" id="IPR036097">
    <property type="entry name" value="HisK_dim/P_sf"/>
</dbReference>
<keyword evidence="10 12" id="KW-0472">Membrane</keyword>
<dbReference type="Gene3D" id="3.30.565.10">
    <property type="entry name" value="Histidine kinase-like ATPase, C-terminal domain"/>
    <property type="match status" value="1"/>
</dbReference>
<proteinExistence type="predicted"/>
<dbReference type="PRINTS" id="PR00344">
    <property type="entry name" value="BCTRLSENSOR"/>
</dbReference>
<dbReference type="Gene3D" id="1.10.287.130">
    <property type="match status" value="1"/>
</dbReference>
<dbReference type="CDD" id="cd00082">
    <property type="entry name" value="HisKA"/>
    <property type="match status" value="1"/>
</dbReference>
<keyword evidence="8 12" id="KW-1133">Transmembrane helix</keyword>
<evidence type="ECO:0000256" key="10">
    <source>
        <dbReference type="ARBA" id="ARBA00023136"/>
    </source>
</evidence>
<evidence type="ECO:0000256" key="11">
    <source>
        <dbReference type="SAM" id="MobiDB-lite"/>
    </source>
</evidence>
<evidence type="ECO:0000313" key="14">
    <source>
        <dbReference type="EMBL" id="MFC1436179.1"/>
    </source>
</evidence>
<feature type="region of interest" description="Disordered" evidence="11">
    <location>
        <begin position="411"/>
        <end position="442"/>
    </location>
</feature>
<dbReference type="InterPro" id="IPR050428">
    <property type="entry name" value="TCS_sensor_his_kinase"/>
</dbReference>
<evidence type="ECO:0000256" key="7">
    <source>
        <dbReference type="ARBA" id="ARBA00022777"/>
    </source>
</evidence>
<evidence type="ECO:0000256" key="4">
    <source>
        <dbReference type="ARBA" id="ARBA00022553"/>
    </source>
</evidence>
<dbReference type="InterPro" id="IPR036890">
    <property type="entry name" value="HATPase_C_sf"/>
</dbReference>
<dbReference type="InterPro" id="IPR004358">
    <property type="entry name" value="Sig_transdc_His_kin-like_C"/>
</dbReference>
<feature type="domain" description="Histidine kinase" evidence="13">
    <location>
        <begin position="199"/>
        <end position="415"/>
    </location>
</feature>
<dbReference type="SUPFAM" id="SSF47384">
    <property type="entry name" value="Homodimeric domain of signal transducing histidine kinase"/>
    <property type="match status" value="1"/>
</dbReference>
<feature type="transmembrane region" description="Helical" evidence="12">
    <location>
        <begin position="156"/>
        <end position="179"/>
    </location>
</feature>
<comment type="caution">
    <text evidence="14">The sequence shown here is derived from an EMBL/GenBank/DDBJ whole genome shotgun (WGS) entry which is preliminary data.</text>
</comment>
<dbReference type="PANTHER" id="PTHR45436">
    <property type="entry name" value="SENSOR HISTIDINE KINASE YKOH"/>
    <property type="match status" value="1"/>
</dbReference>
<comment type="catalytic activity">
    <reaction evidence="1">
        <text>ATP + protein L-histidine = ADP + protein N-phospho-L-histidine.</text>
        <dbReference type="EC" id="2.7.13.3"/>
    </reaction>
</comment>
<name>A0ABV6XDB2_9ACTN</name>
<evidence type="ECO:0000256" key="8">
    <source>
        <dbReference type="ARBA" id="ARBA00022989"/>
    </source>
</evidence>
<dbReference type="InterPro" id="IPR003661">
    <property type="entry name" value="HisK_dim/P_dom"/>
</dbReference>
<sequence length="442" mass="47872">MNGRTGNGRAANGRAAAPERRVLRAVRIRLTLQTAGVITVVVLLLGCLTYCLFARYQRAEVNRSLQYALRSNRPGHDDPCTWLYVEQAGRIGRPAQSPAGLPLADAIRQTSLDHRTRTVSAARDGTHYAVRTEQRGNEVFQAVFDERYLRSARHQVLLTLLTAELVGLVLALVTGAGLARRAITPLGRALTRQREFVADASHELRAPLTRLHTRAQLLARQRSGNLAPETAGELERLVTGSRELAEVMDDLLLSASLDAPAAGRSRIDMGALAEAAVEAERQRAAQAQLTLHLTRSDEPIEVYGSASPLRRVLAALLDNAIGHSIPGGSIRVALRTSDEGHAVEVTVTDSGIGFDPADRRRIFERLTHSGEGRGRRYGIGLALVRNVVEAHGGTVSATGRPGEGAEFTVRLPAAGDSGSSRSATLRHGYGRSLRHRTRRPTR</sequence>
<keyword evidence="7 14" id="KW-0418">Kinase</keyword>
<dbReference type="Pfam" id="PF02518">
    <property type="entry name" value="HATPase_c"/>
    <property type="match status" value="1"/>
</dbReference>
<keyword evidence="4" id="KW-0597">Phosphoprotein</keyword>
<dbReference type="InterPro" id="IPR005467">
    <property type="entry name" value="His_kinase_dom"/>
</dbReference>
<reference evidence="14 15" key="1">
    <citation type="submission" date="2024-09" db="EMBL/GenBank/DDBJ databases">
        <authorList>
            <person name="Lee S.D."/>
        </authorList>
    </citation>
    <scope>NUCLEOTIDE SEQUENCE [LARGE SCALE GENOMIC DNA]</scope>
    <source>
        <strain evidence="14 15">N1-3</strain>
    </source>
</reference>
<feature type="transmembrane region" description="Helical" evidence="12">
    <location>
        <begin position="30"/>
        <end position="53"/>
    </location>
</feature>
<evidence type="ECO:0000256" key="6">
    <source>
        <dbReference type="ARBA" id="ARBA00022692"/>
    </source>
</evidence>
<evidence type="ECO:0000256" key="2">
    <source>
        <dbReference type="ARBA" id="ARBA00004236"/>
    </source>
</evidence>
<protein>
    <recommendedName>
        <fullName evidence="3">histidine kinase</fullName>
        <ecNumber evidence="3">2.7.13.3</ecNumber>
    </recommendedName>
</protein>
<evidence type="ECO:0000256" key="3">
    <source>
        <dbReference type="ARBA" id="ARBA00012438"/>
    </source>
</evidence>
<keyword evidence="6 12" id="KW-0812">Transmembrane</keyword>
<dbReference type="SUPFAM" id="SSF55874">
    <property type="entry name" value="ATPase domain of HSP90 chaperone/DNA topoisomerase II/histidine kinase"/>
    <property type="match status" value="1"/>
</dbReference>
<evidence type="ECO:0000256" key="9">
    <source>
        <dbReference type="ARBA" id="ARBA00023012"/>
    </source>
</evidence>
<comment type="subcellular location">
    <subcellularLocation>
        <location evidence="2">Cell membrane</location>
    </subcellularLocation>
</comment>
<dbReference type="Pfam" id="PF00512">
    <property type="entry name" value="HisKA"/>
    <property type="match status" value="1"/>
</dbReference>
<dbReference type="EC" id="2.7.13.3" evidence="3"/>
<evidence type="ECO:0000256" key="5">
    <source>
        <dbReference type="ARBA" id="ARBA00022679"/>
    </source>
</evidence>
<dbReference type="PANTHER" id="PTHR45436:SF5">
    <property type="entry name" value="SENSOR HISTIDINE KINASE TRCS"/>
    <property type="match status" value="1"/>
</dbReference>
<dbReference type="RefSeq" id="WP_380559693.1">
    <property type="nucleotide sequence ID" value="NZ_JBHEZY010000026.1"/>
</dbReference>
<gene>
    <name evidence="14" type="ORF">ACEZDB_36660</name>
</gene>
<dbReference type="Proteomes" id="UP001592530">
    <property type="component" value="Unassembled WGS sequence"/>
</dbReference>
<accession>A0ABV6XDB2</accession>
<feature type="compositionally biased region" description="Basic residues" evidence="11">
    <location>
        <begin position="428"/>
        <end position="442"/>
    </location>
</feature>
<keyword evidence="9" id="KW-0902">Two-component regulatory system</keyword>
<dbReference type="SMART" id="SM00387">
    <property type="entry name" value="HATPase_c"/>
    <property type="match status" value="1"/>
</dbReference>